<dbReference type="EMBL" id="GBXM01005876">
    <property type="protein sequence ID" value="JAI02702.1"/>
    <property type="molecule type" value="Transcribed_RNA"/>
</dbReference>
<dbReference type="AlphaFoldDB" id="A0A0E9XJT0"/>
<organism evidence="1">
    <name type="scientific">Anguilla anguilla</name>
    <name type="common">European freshwater eel</name>
    <name type="synonym">Muraena anguilla</name>
    <dbReference type="NCBI Taxonomy" id="7936"/>
    <lineage>
        <taxon>Eukaryota</taxon>
        <taxon>Metazoa</taxon>
        <taxon>Chordata</taxon>
        <taxon>Craniata</taxon>
        <taxon>Vertebrata</taxon>
        <taxon>Euteleostomi</taxon>
        <taxon>Actinopterygii</taxon>
        <taxon>Neopterygii</taxon>
        <taxon>Teleostei</taxon>
        <taxon>Anguilliformes</taxon>
        <taxon>Anguillidae</taxon>
        <taxon>Anguilla</taxon>
    </lineage>
</organism>
<accession>A0A0E9XJT0</accession>
<protein>
    <submittedName>
        <fullName evidence="1">Uncharacterized protein</fullName>
    </submittedName>
</protein>
<proteinExistence type="predicted"/>
<reference evidence="1" key="2">
    <citation type="journal article" date="2015" name="Fish Shellfish Immunol.">
        <title>Early steps in the European eel (Anguilla anguilla)-Vibrio vulnificus interaction in the gills: Role of the RtxA13 toxin.</title>
        <authorList>
            <person name="Callol A."/>
            <person name="Pajuelo D."/>
            <person name="Ebbesson L."/>
            <person name="Teles M."/>
            <person name="MacKenzie S."/>
            <person name="Amaro C."/>
        </authorList>
    </citation>
    <scope>NUCLEOTIDE SEQUENCE</scope>
</reference>
<reference evidence="1" key="1">
    <citation type="submission" date="2014-11" db="EMBL/GenBank/DDBJ databases">
        <authorList>
            <person name="Amaro Gonzalez C."/>
        </authorList>
    </citation>
    <scope>NUCLEOTIDE SEQUENCE</scope>
</reference>
<sequence>MVLLISSPHTVDFISHFPSASRT</sequence>
<evidence type="ECO:0000313" key="1">
    <source>
        <dbReference type="EMBL" id="JAI02702.1"/>
    </source>
</evidence>
<name>A0A0E9XJT0_ANGAN</name>